<dbReference type="EMBL" id="ML991807">
    <property type="protein sequence ID" value="KAF2233416.1"/>
    <property type="molecule type" value="Genomic_DNA"/>
</dbReference>
<evidence type="ECO:0000313" key="2">
    <source>
        <dbReference type="EMBL" id="KAF2233416.1"/>
    </source>
</evidence>
<dbReference type="PANTHER" id="PTHR48228:SF4">
    <property type="entry name" value="BLR3030 PROTEIN"/>
    <property type="match status" value="1"/>
</dbReference>
<comment type="similarity">
    <text evidence="1">Belongs to the CoA-transferase III family.</text>
</comment>
<protein>
    <submittedName>
        <fullName evidence="2">CoA-transferase family III</fullName>
    </submittedName>
</protein>
<accession>A0A6A6H5P1</accession>
<sequence length="486" mass="52252">MSRTLMYNVPSSREDFTALDSAKYIWKELGLPVEALVSLSLPGEGLTLPSSFKIGDLAQSTVALSALAAALIYALKTESAVPRVTVPRQHAAVEFNSEKLYTIDGKSHHKLWGPVGGLHKTSDGYVRMHDSFPHHRNGALALLGLPATATRADAAEKMLQWKAQELEDTAINSGLVMTMLRSYEQWDAHPQSKAISDIPISIKRIAAGPKGLRPRLSGESPKCLNGLRVLELSRVIAAPVAGKTLAAHGADVLWVTSPDLPDLPALDRDLSRGKRTIQLNLNDAKDKLKLLELASTADVFIQGYRPTSLATRGISAADLAALNSRIIYANLSAYGPSGPWSNRRGFDSLVQTCGGMNVSEAQHYGRGEPARPMPCQALDHGAGYLLATGILAALYRQVTLGGCYEVDVSLAGVMKYLRSLGQYPGRSGFECADLESAVDVSDYLETKPCEFGALTAVKHSASVEGCMPGWDVMPKSLGSDKAEWLD</sequence>
<proteinExistence type="inferred from homology"/>
<evidence type="ECO:0000256" key="1">
    <source>
        <dbReference type="ARBA" id="ARBA00008383"/>
    </source>
</evidence>
<dbReference type="PANTHER" id="PTHR48228">
    <property type="entry name" value="SUCCINYL-COA--D-CITRAMALATE COA-TRANSFERASE"/>
    <property type="match status" value="1"/>
</dbReference>
<keyword evidence="2" id="KW-0808">Transferase</keyword>
<dbReference type="InterPro" id="IPR023606">
    <property type="entry name" value="CoA-Trfase_III_dom_1_sf"/>
</dbReference>
<reference evidence="2" key="1">
    <citation type="journal article" date="2020" name="Stud. Mycol.">
        <title>101 Dothideomycetes genomes: a test case for predicting lifestyles and emergence of pathogens.</title>
        <authorList>
            <person name="Haridas S."/>
            <person name="Albert R."/>
            <person name="Binder M."/>
            <person name="Bloem J."/>
            <person name="Labutti K."/>
            <person name="Salamov A."/>
            <person name="Andreopoulos B."/>
            <person name="Baker S."/>
            <person name="Barry K."/>
            <person name="Bills G."/>
            <person name="Bluhm B."/>
            <person name="Cannon C."/>
            <person name="Castanera R."/>
            <person name="Culley D."/>
            <person name="Daum C."/>
            <person name="Ezra D."/>
            <person name="Gonzalez J."/>
            <person name="Henrissat B."/>
            <person name="Kuo A."/>
            <person name="Liang C."/>
            <person name="Lipzen A."/>
            <person name="Lutzoni F."/>
            <person name="Magnuson J."/>
            <person name="Mondo S."/>
            <person name="Nolan M."/>
            <person name="Ohm R."/>
            <person name="Pangilinan J."/>
            <person name="Park H.-J."/>
            <person name="Ramirez L."/>
            <person name="Alfaro M."/>
            <person name="Sun H."/>
            <person name="Tritt A."/>
            <person name="Yoshinaga Y."/>
            <person name="Zwiers L.-H."/>
            <person name="Turgeon B."/>
            <person name="Goodwin S."/>
            <person name="Spatafora J."/>
            <person name="Crous P."/>
            <person name="Grigoriev I."/>
        </authorList>
    </citation>
    <scope>NUCLEOTIDE SEQUENCE</scope>
    <source>
        <strain evidence="2">Tuck. ex Michener</strain>
    </source>
</reference>
<dbReference type="InterPro" id="IPR003673">
    <property type="entry name" value="CoA-Trfase_fam_III"/>
</dbReference>
<keyword evidence="3" id="KW-1185">Reference proteome</keyword>
<dbReference type="Proteomes" id="UP000800092">
    <property type="component" value="Unassembled WGS sequence"/>
</dbReference>
<dbReference type="AlphaFoldDB" id="A0A6A6H5P1"/>
<gene>
    <name evidence="2" type="ORF">EV356DRAFT_503758</name>
</gene>
<dbReference type="InterPro" id="IPR050509">
    <property type="entry name" value="CoA-transferase_III"/>
</dbReference>
<dbReference type="GO" id="GO:0016740">
    <property type="term" value="F:transferase activity"/>
    <property type="evidence" value="ECO:0007669"/>
    <property type="project" value="UniProtKB-KW"/>
</dbReference>
<organism evidence="2 3">
    <name type="scientific">Viridothelium virens</name>
    <name type="common">Speckled blister lichen</name>
    <name type="synonym">Trypethelium virens</name>
    <dbReference type="NCBI Taxonomy" id="1048519"/>
    <lineage>
        <taxon>Eukaryota</taxon>
        <taxon>Fungi</taxon>
        <taxon>Dikarya</taxon>
        <taxon>Ascomycota</taxon>
        <taxon>Pezizomycotina</taxon>
        <taxon>Dothideomycetes</taxon>
        <taxon>Dothideomycetes incertae sedis</taxon>
        <taxon>Trypetheliales</taxon>
        <taxon>Trypetheliaceae</taxon>
        <taxon>Viridothelium</taxon>
    </lineage>
</organism>
<name>A0A6A6H5P1_VIRVR</name>
<dbReference type="SUPFAM" id="SSF89796">
    <property type="entry name" value="CoA-transferase family III (CaiB/BaiF)"/>
    <property type="match status" value="2"/>
</dbReference>
<dbReference type="OrthoDB" id="5863171at2759"/>
<dbReference type="Pfam" id="PF02515">
    <property type="entry name" value="CoA_transf_3"/>
    <property type="match status" value="1"/>
</dbReference>
<evidence type="ECO:0000313" key="3">
    <source>
        <dbReference type="Proteomes" id="UP000800092"/>
    </source>
</evidence>
<dbReference type="Gene3D" id="3.40.50.10540">
    <property type="entry name" value="Crotonobetainyl-coa:carnitine coa-transferase, domain 1"/>
    <property type="match status" value="1"/>
</dbReference>